<feature type="chain" id="PRO_5039489966" evidence="1">
    <location>
        <begin position="24"/>
        <end position="416"/>
    </location>
</feature>
<dbReference type="AlphaFoldDB" id="A0A9D9I915"/>
<dbReference type="EMBL" id="JADIMH010000062">
    <property type="protein sequence ID" value="MBO8467890.1"/>
    <property type="molecule type" value="Genomic_DNA"/>
</dbReference>
<evidence type="ECO:0000256" key="1">
    <source>
        <dbReference type="SAM" id="SignalP"/>
    </source>
</evidence>
<gene>
    <name evidence="2" type="ORF">IAB99_09055</name>
</gene>
<evidence type="ECO:0000313" key="2">
    <source>
        <dbReference type="EMBL" id="MBO8467890.1"/>
    </source>
</evidence>
<evidence type="ECO:0000313" key="3">
    <source>
        <dbReference type="Proteomes" id="UP000823660"/>
    </source>
</evidence>
<feature type="signal peptide" evidence="1">
    <location>
        <begin position="1"/>
        <end position="23"/>
    </location>
</feature>
<reference evidence="2" key="1">
    <citation type="submission" date="2020-10" db="EMBL/GenBank/DDBJ databases">
        <authorList>
            <person name="Gilroy R."/>
        </authorList>
    </citation>
    <scope>NUCLEOTIDE SEQUENCE</scope>
    <source>
        <strain evidence="2">B1-15692</strain>
    </source>
</reference>
<reference evidence="2" key="2">
    <citation type="journal article" date="2021" name="PeerJ">
        <title>Extensive microbial diversity within the chicken gut microbiome revealed by metagenomics and culture.</title>
        <authorList>
            <person name="Gilroy R."/>
            <person name="Ravi A."/>
            <person name="Getino M."/>
            <person name="Pursley I."/>
            <person name="Horton D.L."/>
            <person name="Alikhan N.F."/>
            <person name="Baker D."/>
            <person name="Gharbi K."/>
            <person name="Hall N."/>
            <person name="Watson M."/>
            <person name="Adriaenssens E.M."/>
            <person name="Foster-Nyarko E."/>
            <person name="Jarju S."/>
            <person name="Secka A."/>
            <person name="Antonio M."/>
            <person name="Oren A."/>
            <person name="Chaudhuri R.R."/>
            <person name="La Ragione R."/>
            <person name="Hildebrand F."/>
            <person name="Pallen M.J."/>
        </authorList>
    </citation>
    <scope>NUCLEOTIDE SEQUENCE</scope>
    <source>
        <strain evidence="2">B1-15692</strain>
    </source>
</reference>
<dbReference type="Pfam" id="PF19672">
    <property type="entry name" value="DUF6175"/>
    <property type="match status" value="1"/>
</dbReference>
<dbReference type="Proteomes" id="UP000823660">
    <property type="component" value="Unassembled WGS sequence"/>
</dbReference>
<dbReference type="InterPro" id="IPR046173">
    <property type="entry name" value="DUF6175"/>
</dbReference>
<proteinExistence type="predicted"/>
<protein>
    <submittedName>
        <fullName evidence="2">Uncharacterized protein</fullName>
    </submittedName>
</protein>
<organism evidence="2 3">
    <name type="scientific">Candidatus Cryptobacteroides faecipullorum</name>
    <dbReference type="NCBI Taxonomy" id="2840764"/>
    <lineage>
        <taxon>Bacteria</taxon>
        <taxon>Pseudomonadati</taxon>
        <taxon>Bacteroidota</taxon>
        <taxon>Bacteroidia</taxon>
        <taxon>Bacteroidales</taxon>
        <taxon>Candidatus Cryptobacteroides</taxon>
    </lineage>
</organism>
<sequence>MRKFTATAAGIILAGFLSSAAGAQEYLQVVSLESDNGVQGVFTSAGSAENKKDIETDAIKSLFYTLFFSGVDGVNDGKPLVGKPNPGYTNSFFNSTARYASYVLSVEDAAKPQKIGNAFQGTKRITVRLRQLVNDVKKNTGYEEMEAAVQRTLPKPTIIVVPYKKAGESFDAILQNNYDLRVAVSAVQRGFEDCDIKTIDLQARIDRIKRNAQYEENAGAADSNDKQLLESSGADVYVTVDVMKDVADNGSRISLIMKAYETASGTVWASQDGWTNRFQTDATDVLCSYAIKDNLPEFLDQIVKNYSMPVRASLQISLSGMSMNTIGEALCSDGTRVMTFIQNWLDRNANEGDYHLQGIVDEKAIFDYVMLPNQDKDGYRMTPDKFAGELRQELSDRGISSTYRLEGNVMFLILDL</sequence>
<accession>A0A9D9I915</accession>
<comment type="caution">
    <text evidence="2">The sequence shown here is derived from an EMBL/GenBank/DDBJ whole genome shotgun (WGS) entry which is preliminary data.</text>
</comment>
<keyword evidence="1" id="KW-0732">Signal</keyword>
<name>A0A9D9I915_9BACT</name>